<dbReference type="InterPro" id="IPR018062">
    <property type="entry name" value="HTH_AraC-typ_CS"/>
</dbReference>
<dbReference type="Pfam" id="PF14525">
    <property type="entry name" value="AraC_binding_2"/>
    <property type="match status" value="1"/>
</dbReference>
<keyword evidence="3" id="KW-0804">Transcription</keyword>
<dbReference type="GO" id="GO:0003700">
    <property type="term" value="F:DNA-binding transcription factor activity"/>
    <property type="evidence" value="ECO:0007669"/>
    <property type="project" value="InterPro"/>
</dbReference>
<dbReference type="EMBL" id="CP006850">
    <property type="protein sequence ID" value="AHH19787.1"/>
    <property type="molecule type" value="Genomic_DNA"/>
</dbReference>
<dbReference type="KEGG" id="nno:NONO_c50030"/>
<proteinExistence type="predicted"/>
<dbReference type="RefSeq" id="WP_025351177.1">
    <property type="nucleotide sequence ID" value="NZ_CP006850.1"/>
</dbReference>
<dbReference type="HOGENOM" id="CLU_047930_0_1_11"/>
<reference evidence="5 6" key="1">
    <citation type="journal article" date="2014" name="Appl. Environ. Microbiol.">
        <title>Insights into the Microbial Degradation of Rubber and Gutta-Percha by Analysis of the Complete Genome of Nocardia nova SH22a.</title>
        <authorList>
            <person name="Luo Q."/>
            <person name="Hiessl S."/>
            <person name="Poehlein A."/>
            <person name="Daniel R."/>
            <person name="Steinbuchel A."/>
        </authorList>
    </citation>
    <scope>NUCLEOTIDE SEQUENCE [LARGE SCALE GENOMIC DNA]</scope>
    <source>
        <strain evidence="5">SH22a</strain>
    </source>
</reference>
<keyword evidence="1" id="KW-0805">Transcription regulation</keyword>
<accession>W5TKL0</accession>
<dbReference type="Pfam" id="PF12833">
    <property type="entry name" value="HTH_18"/>
    <property type="match status" value="1"/>
</dbReference>
<dbReference type="InterPro" id="IPR050204">
    <property type="entry name" value="AraC_XylS_family_regulators"/>
</dbReference>
<dbReference type="Gene3D" id="1.10.10.60">
    <property type="entry name" value="Homeodomain-like"/>
    <property type="match status" value="1"/>
</dbReference>
<dbReference type="InterPro" id="IPR035418">
    <property type="entry name" value="AraC-bd_2"/>
</dbReference>
<protein>
    <submittedName>
        <fullName evidence="5">Transcriptional regulator, AraC family</fullName>
    </submittedName>
</protein>
<dbReference type="PROSITE" id="PS00041">
    <property type="entry name" value="HTH_ARAC_FAMILY_1"/>
    <property type="match status" value="1"/>
</dbReference>
<dbReference type="InterPro" id="IPR018060">
    <property type="entry name" value="HTH_AraC"/>
</dbReference>
<dbReference type="Proteomes" id="UP000019150">
    <property type="component" value="Chromosome"/>
</dbReference>
<evidence type="ECO:0000256" key="1">
    <source>
        <dbReference type="ARBA" id="ARBA00023015"/>
    </source>
</evidence>
<name>W5TKL0_9NOCA</name>
<dbReference type="InterPro" id="IPR009057">
    <property type="entry name" value="Homeodomain-like_sf"/>
</dbReference>
<gene>
    <name evidence="5" type="ORF">NONO_c50030</name>
</gene>
<evidence type="ECO:0000256" key="3">
    <source>
        <dbReference type="ARBA" id="ARBA00023163"/>
    </source>
</evidence>
<dbReference type="SUPFAM" id="SSF46689">
    <property type="entry name" value="Homeodomain-like"/>
    <property type="match status" value="2"/>
</dbReference>
<sequence>MLELPSLAFSGAAGNLRHRSITCATDDFDEYRASILHAYYPARLDLVGPRRPLSQARMSAVQLTDMTIGIVRFGAEVCIDPGDVGGYHVDIPVRGSLATSCGSQQLVATPGRAAIYTPGEHTYLSSWGADTTQVSMKIHRSTLERELGKILGRPLGDRVRFDIDFDLTTSAGRRWLSTLQILLDTLSDPDPVPDPALAAQVTCLERSLIVGLLVGQRHSMSDTLRSDPVGTRHPVALQKALDLIAATPGAQFTIADLAEAAGIGARQLQKQFHERLGTSPSEYLRNARLDGARSDLRRREYGATVSDIAFRWGFNHLGRFAYYYERKFGETPSRTLGIRAG</sequence>
<dbReference type="PANTHER" id="PTHR46796:SF12">
    <property type="entry name" value="HTH-TYPE DNA-BINDING TRANSCRIPTIONAL ACTIVATOR EUTR"/>
    <property type="match status" value="1"/>
</dbReference>
<dbReference type="STRING" id="1415166.NONO_c50030"/>
<dbReference type="PROSITE" id="PS01124">
    <property type="entry name" value="HTH_ARAC_FAMILY_2"/>
    <property type="match status" value="1"/>
</dbReference>
<dbReference type="OrthoDB" id="5464689at2"/>
<evidence type="ECO:0000256" key="2">
    <source>
        <dbReference type="ARBA" id="ARBA00023125"/>
    </source>
</evidence>
<keyword evidence="2" id="KW-0238">DNA-binding</keyword>
<dbReference type="SMART" id="SM00342">
    <property type="entry name" value="HTH_ARAC"/>
    <property type="match status" value="1"/>
</dbReference>
<evidence type="ECO:0000259" key="4">
    <source>
        <dbReference type="PROSITE" id="PS01124"/>
    </source>
</evidence>
<dbReference type="GO" id="GO:0043565">
    <property type="term" value="F:sequence-specific DNA binding"/>
    <property type="evidence" value="ECO:0007669"/>
    <property type="project" value="InterPro"/>
</dbReference>
<keyword evidence="6" id="KW-1185">Reference proteome</keyword>
<dbReference type="PANTHER" id="PTHR46796">
    <property type="entry name" value="HTH-TYPE TRANSCRIPTIONAL ACTIVATOR RHAS-RELATED"/>
    <property type="match status" value="1"/>
</dbReference>
<dbReference type="eggNOG" id="COG2207">
    <property type="taxonomic scope" value="Bacteria"/>
</dbReference>
<evidence type="ECO:0000313" key="6">
    <source>
        <dbReference type="Proteomes" id="UP000019150"/>
    </source>
</evidence>
<organism evidence="5 6">
    <name type="scientific">Nocardia nova SH22a</name>
    <dbReference type="NCBI Taxonomy" id="1415166"/>
    <lineage>
        <taxon>Bacteria</taxon>
        <taxon>Bacillati</taxon>
        <taxon>Actinomycetota</taxon>
        <taxon>Actinomycetes</taxon>
        <taxon>Mycobacteriales</taxon>
        <taxon>Nocardiaceae</taxon>
        <taxon>Nocardia</taxon>
    </lineage>
</organism>
<evidence type="ECO:0000313" key="5">
    <source>
        <dbReference type="EMBL" id="AHH19787.1"/>
    </source>
</evidence>
<dbReference type="AlphaFoldDB" id="W5TKL0"/>
<feature type="domain" description="HTH araC/xylS-type" evidence="4">
    <location>
        <begin position="238"/>
        <end position="338"/>
    </location>
</feature>
<dbReference type="PATRIC" id="fig|1415166.3.peg.5162"/>